<gene>
    <name evidence="1" type="ORF">TorRG33x02_226600</name>
</gene>
<dbReference type="EMBL" id="JXTC01000214">
    <property type="protein sequence ID" value="PON81537.1"/>
    <property type="molecule type" value="Genomic_DNA"/>
</dbReference>
<organism evidence="1 2">
    <name type="scientific">Trema orientale</name>
    <name type="common">Charcoal tree</name>
    <name type="synonym">Celtis orientalis</name>
    <dbReference type="NCBI Taxonomy" id="63057"/>
    <lineage>
        <taxon>Eukaryota</taxon>
        <taxon>Viridiplantae</taxon>
        <taxon>Streptophyta</taxon>
        <taxon>Embryophyta</taxon>
        <taxon>Tracheophyta</taxon>
        <taxon>Spermatophyta</taxon>
        <taxon>Magnoliopsida</taxon>
        <taxon>eudicotyledons</taxon>
        <taxon>Gunneridae</taxon>
        <taxon>Pentapetalae</taxon>
        <taxon>rosids</taxon>
        <taxon>fabids</taxon>
        <taxon>Rosales</taxon>
        <taxon>Cannabaceae</taxon>
        <taxon>Trema</taxon>
    </lineage>
</organism>
<sequence length="50" mass="5296">MHPDPRAKPKAALRSGFISGVSAASLALRLHRPHLRRFGSASLISGESST</sequence>
<dbReference type="InParanoid" id="A0A2P5E7L1"/>
<reference evidence="2" key="1">
    <citation type="submission" date="2016-06" db="EMBL/GenBank/DDBJ databases">
        <title>Parallel loss of symbiosis genes in relatives of nitrogen-fixing non-legume Parasponia.</title>
        <authorList>
            <person name="Van Velzen R."/>
            <person name="Holmer R."/>
            <person name="Bu F."/>
            <person name="Rutten L."/>
            <person name="Van Zeijl A."/>
            <person name="Liu W."/>
            <person name="Santuari L."/>
            <person name="Cao Q."/>
            <person name="Sharma T."/>
            <person name="Shen D."/>
            <person name="Roswanjaya Y."/>
            <person name="Wardhani T."/>
            <person name="Kalhor M.S."/>
            <person name="Jansen J."/>
            <person name="Van den Hoogen J."/>
            <person name="Gungor B."/>
            <person name="Hartog M."/>
            <person name="Hontelez J."/>
            <person name="Verver J."/>
            <person name="Yang W.-C."/>
            <person name="Schijlen E."/>
            <person name="Repin R."/>
            <person name="Schilthuizen M."/>
            <person name="Schranz E."/>
            <person name="Heidstra R."/>
            <person name="Miyata K."/>
            <person name="Fedorova E."/>
            <person name="Kohlen W."/>
            <person name="Bisseling T."/>
            <person name="Smit S."/>
            <person name="Geurts R."/>
        </authorList>
    </citation>
    <scope>NUCLEOTIDE SEQUENCE [LARGE SCALE GENOMIC DNA]</scope>
    <source>
        <strain evidence="2">cv. RG33-2</strain>
    </source>
</reference>
<evidence type="ECO:0000313" key="2">
    <source>
        <dbReference type="Proteomes" id="UP000237000"/>
    </source>
</evidence>
<proteinExistence type="predicted"/>
<dbReference type="AlphaFoldDB" id="A0A2P5E7L1"/>
<keyword evidence="2" id="KW-1185">Reference proteome</keyword>
<evidence type="ECO:0000313" key="1">
    <source>
        <dbReference type="EMBL" id="PON81537.1"/>
    </source>
</evidence>
<comment type="caution">
    <text evidence="1">The sequence shown here is derived from an EMBL/GenBank/DDBJ whole genome shotgun (WGS) entry which is preliminary data.</text>
</comment>
<name>A0A2P5E7L1_TREOI</name>
<protein>
    <submittedName>
        <fullName evidence="1">Uncharacterized protein</fullName>
    </submittedName>
</protein>
<dbReference type="Proteomes" id="UP000237000">
    <property type="component" value="Unassembled WGS sequence"/>
</dbReference>
<accession>A0A2P5E7L1</accession>